<dbReference type="Proteomes" id="UP001152888">
    <property type="component" value="Unassembled WGS sequence"/>
</dbReference>
<dbReference type="AlphaFoldDB" id="A0A9P0LUB4"/>
<gene>
    <name evidence="1" type="ORF">ACAOBT_LOCUS26495</name>
</gene>
<proteinExistence type="predicted"/>
<keyword evidence="2" id="KW-1185">Reference proteome</keyword>
<organism evidence="1 2">
    <name type="scientific">Acanthoscelides obtectus</name>
    <name type="common">Bean weevil</name>
    <name type="synonym">Bruchus obtectus</name>
    <dbReference type="NCBI Taxonomy" id="200917"/>
    <lineage>
        <taxon>Eukaryota</taxon>
        <taxon>Metazoa</taxon>
        <taxon>Ecdysozoa</taxon>
        <taxon>Arthropoda</taxon>
        <taxon>Hexapoda</taxon>
        <taxon>Insecta</taxon>
        <taxon>Pterygota</taxon>
        <taxon>Neoptera</taxon>
        <taxon>Endopterygota</taxon>
        <taxon>Coleoptera</taxon>
        <taxon>Polyphaga</taxon>
        <taxon>Cucujiformia</taxon>
        <taxon>Chrysomeloidea</taxon>
        <taxon>Chrysomelidae</taxon>
        <taxon>Bruchinae</taxon>
        <taxon>Bruchini</taxon>
        <taxon>Acanthoscelides</taxon>
    </lineage>
</organism>
<evidence type="ECO:0000313" key="1">
    <source>
        <dbReference type="EMBL" id="CAH2001888.1"/>
    </source>
</evidence>
<accession>A0A9P0LUB4</accession>
<sequence>MCTINYTNCCRKLNLLCHIRLASISSWLVAGNLIHPFDCATMLFTTLSTVPDTIA</sequence>
<name>A0A9P0LUB4_ACAOB</name>
<reference evidence="1" key="1">
    <citation type="submission" date="2022-03" db="EMBL/GenBank/DDBJ databases">
        <authorList>
            <person name="Sayadi A."/>
        </authorList>
    </citation>
    <scope>NUCLEOTIDE SEQUENCE</scope>
</reference>
<comment type="caution">
    <text evidence="1">The sequence shown here is derived from an EMBL/GenBank/DDBJ whole genome shotgun (WGS) entry which is preliminary data.</text>
</comment>
<evidence type="ECO:0000313" key="2">
    <source>
        <dbReference type="Proteomes" id="UP001152888"/>
    </source>
</evidence>
<dbReference type="EMBL" id="CAKOFQ010007474">
    <property type="protein sequence ID" value="CAH2001888.1"/>
    <property type="molecule type" value="Genomic_DNA"/>
</dbReference>
<protein>
    <submittedName>
        <fullName evidence="1">Uncharacterized protein</fullName>
    </submittedName>
</protein>